<evidence type="ECO:0000256" key="5">
    <source>
        <dbReference type="ARBA" id="ARBA00022723"/>
    </source>
</evidence>
<comment type="cofactor">
    <cofactor evidence="11">
        <name>Zn(2+)</name>
        <dbReference type="ChEBI" id="CHEBI:29105"/>
    </cofactor>
    <text evidence="11">Binds 1 zinc ion per subunit.</text>
</comment>
<dbReference type="Proteomes" id="UP000229894">
    <property type="component" value="Unassembled WGS sequence"/>
</dbReference>
<keyword evidence="7 11" id="KW-0862">Zinc</keyword>
<keyword evidence="5" id="KW-0479">Metal-binding</keyword>
<keyword evidence="4 12" id="KW-0812">Transmembrane</keyword>
<evidence type="ECO:0000256" key="3">
    <source>
        <dbReference type="ARBA" id="ARBA00022670"/>
    </source>
</evidence>
<comment type="caution">
    <text evidence="14">The sequence shown here is derived from an EMBL/GenBank/DDBJ whole genome shotgun (WGS) entry which is preliminary data.</text>
</comment>
<evidence type="ECO:0000256" key="6">
    <source>
        <dbReference type="ARBA" id="ARBA00022801"/>
    </source>
</evidence>
<dbReference type="InterPro" id="IPR001915">
    <property type="entry name" value="Peptidase_M48"/>
</dbReference>
<evidence type="ECO:0000259" key="13">
    <source>
        <dbReference type="Pfam" id="PF01435"/>
    </source>
</evidence>
<evidence type="ECO:0000256" key="1">
    <source>
        <dbReference type="ARBA" id="ARBA00004651"/>
    </source>
</evidence>
<keyword evidence="3 11" id="KW-0645">Protease</keyword>
<feature type="transmembrane region" description="Helical" evidence="12">
    <location>
        <begin position="15"/>
        <end position="35"/>
    </location>
</feature>
<gene>
    <name evidence="14" type="ORF">COS49_01045</name>
</gene>
<dbReference type="EMBL" id="PEUX01000023">
    <property type="protein sequence ID" value="PIV10345.1"/>
    <property type="molecule type" value="Genomic_DNA"/>
</dbReference>
<dbReference type="Gene3D" id="3.30.2010.10">
    <property type="entry name" value="Metalloproteases ('zincins'), catalytic domain"/>
    <property type="match status" value="1"/>
</dbReference>
<dbReference type="GO" id="GO:0046872">
    <property type="term" value="F:metal ion binding"/>
    <property type="evidence" value="ECO:0007669"/>
    <property type="project" value="UniProtKB-KW"/>
</dbReference>
<keyword evidence="10 12" id="KW-0472">Membrane</keyword>
<evidence type="ECO:0000256" key="2">
    <source>
        <dbReference type="ARBA" id="ARBA00022475"/>
    </source>
</evidence>
<feature type="non-terminal residue" evidence="14">
    <location>
        <position position="143"/>
    </location>
</feature>
<evidence type="ECO:0000256" key="11">
    <source>
        <dbReference type="RuleBase" id="RU003983"/>
    </source>
</evidence>
<dbReference type="GO" id="GO:0005886">
    <property type="term" value="C:plasma membrane"/>
    <property type="evidence" value="ECO:0007669"/>
    <property type="project" value="UniProtKB-SubCell"/>
</dbReference>
<keyword evidence="6 11" id="KW-0378">Hydrolase</keyword>
<dbReference type="InterPro" id="IPR050083">
    <property type="entry name" value="HtpX_protease"/>
</dbReference>
<accession>A0A2M7BUY8</accession>
<keyword evidence="8 12" id="KW-1133">Transmembrane helix</keyword>
<evidence type="ECO:0000256" key="12">
    <source>
        <dbReference type="SAM" id="Phobius"/>
    </source>
</evidence>
<sequence length="143" mass="15990">MSLYRQIDDNKKRTWVILAVFIAFFSLVGYIWGWWYNNSWSGLTLALVFSSFSGLFSYYFSDRVILAISGAKEIEAKRQAPELYRTVENLCLGSGLPLPKIYVLEDSAPNAFATGRDPAHAVICVTTGLLDKLDRAELEGVVA</sequence>
<evidence type="ECO:0000256" key="9">
    <source>
        <dbReference type="ARBA" id="ARBA00023049"/>
    </source>
</evidence>
<name>A0A2M7BUY8_9BACT</name>
<protein>
    <recommendedName>
        <fullName evidence="13">Peptidase M48 domain-containing protein</fullName>
    </recommendedName>
</protein>
<feature type="transmembrane region" description="Helical" evidence="12">
    <location>
        <begin position="41"/>
        <end position="60"/>
    </location>
</feature>
<dbReference type="PANTHER" id="PTHR43221:SF1">
    <property type="entry name" value="PROTEASE HTPX"/>
    <property type="match status" value="1"/>
</dbReference>
<dbReference type="AlphaFoldDB" id="A0A2M7BUY8"/>
<evidence type="ECO:0000313" key="15">
    <source>
        <dbReference type="Proteomes" id="UP000229894"/>
    </source>
</evidence>
<dbReference type="GO" id="GO:0006508">
    <property type="term" value="P:proteolysis"/>
    <property type="evidence" value="ECO:0007669"/>
    <property type="project" value="UniProtKB-KW"/>
</dbReference>
<evidence type="ECO:0000256" key="8">
    <source>
        <dbReference type="ARBA" id="ARBA00022989"/>
    </source>
</evidence>
<evidence type="ECO:0000256" key="7">
    <source>
        <dbReference type="ARBA" id="ARBA00022833"/>
    </source>
</evidence>
<dbReference type="Pfam" id="PF01435">
    <property type="entry name" value="Peptidase_M48"/>
    <property type="match status" value="1"/>
</dbReference>
<keyword evidence="9 11" id="KW-0482">Metalloprotease</keyword>
<comment type="similarity">
    <text evidence="11">Belongs to the peptidase M48 family.</text>
</comment>
<evidence type="ECO:0000256" key="4">
    <source>
        <dbReference type="ARBA" id="ARBA00022692"/>
    </source>
</evidence>
<evidence type="ECO:0000313" key="14">
    <source>
        <dbReference type="EMBL" id="PIV10345.1"/>
    </source>
</evidence>
<dbReference type="PANTHER" id="PTHR43221">
    <property type="entry name" value="PROTEASE HTPX"/>
    <property type="match status" value="1"/>
</dbReference>
<comment type="subcellular location">
    <subcellularLocation>
        <location evidence="1">Cell membrane</location>
        <topology evidence="1">Multi-pass membrane protein</topology>
    </subcellularLocation>
</comment>
<dbReference type="GO" id="GO:0004222">
    <property type="term" value="F:metalloendopeptidase activity"/>
    <property type="evidence" value="ECO:0007669"/>
    <property type="project" value="InterPro"/>
</dbReference>
<evidence type="ECO:0000256" key="10">
    <source>
        <dbReference type="ARBA" id="ARBA00023136"/>
    </source>
</evidence>
<reference evidence="15" key="1">
    <citation type="submission" date="2017-09" db="EMBL/GenBank/DDBJ databases">
        <title>Depth-based differentiation of microbial function through sediment-hosted aquifers and enrichment of novel symbionts in the deep terrestrial subsurface.</title>
        <authorList>
            <person name="Probst A.J."/>
            <person name="Ladd B."/>
            <person name="Jarett J.K."/>
            <person name="Geller-Mcgrath D.E."/>
            <person name="Sieber C.M.K."/>
            <person name="Emerson J.B."/>
            <person name="Anantharaman K."/>
            <person name="Thomas B.C."/>
            <person name="Malmstrom R."/>
            <person name="Stieglmeier M."/>
            <person name="Klingl A."/>
            <person name="Woyke T."/>
            <person name="Ryan C.M."/>
            <person name="Banfield J.F."/>
        </authorList>
    </citation>
    <scope>NUCLEOTIDE SEQUENCE [LARGE SCALE GENOMIC DNA]</scope>
</reference>
<organism evidence="14 15">
    <name type="scientific">Candidatus Portnoybacteria bacterium CG03_land_8_20_14_0_80_41_10</name>
    <dbReference type="NCBI Taxonomy" id="1974808"/>
    <lineage>
        <taxon>Bacteria</taxon>
        <taxon>Candidatus Portnoyibacteriota</taxon>
    </lineage>
</organism>
<proteinExistence type="inferred from homology"/>
<feature type="domain" description="Peptidase M48" evidence="13">
    <location>
        <begin position="78"/>
        <end position="143"/>
    </location>
</feature>
<keyword evidence="2" id="KW-1003">Cell membrane</keyword>